<dbReference type="Pfam" id="PF01339">
    <property type="entry name" value="CheB_methylest"/>
    <property type="match status" value="1"/>
</dbReference>
<evidence type="ECO:0000256" key="2">
    <source>
        <dbReference type="ARBA" id="ARBA00039140"/>
    </source>
</evidence>
<dbReference type="InterPro" id="IPR000673">
    <property type="entry name" value="Sig_transdc_resp-reg_Me-estase"/>
</dbReference>
<feature type="active site" evidence="4">
    <location>
        <position position="19"/>
    </location>
</feature>
<dbReference type="CDD" id="cd16433">
    <property type="entry name" value="CheB"/>
    <property type="match status" value="1"/>
</dbReference>
<evidence type="ECO:0000313" key="6">
    <source>
        <dbReference type="EMBL" id="MBR7825077.1"/>
    </source>
</evidence>
<dbReference type="Proteomes" id="UP000676325">
    <property type="component" value="Unassembled WGS sequence"/>
</dbReference>
<comment type="catalytic activity">
    <reaction evidence="3">
        <text>[protein]-L-glutamate 5-O-methyl ester + H2O = L-glutamyl-[protein] + methanol + H(+)</text>
        <dbReference type="Rhea" id="RHEA:23236"/>
        <dbReference type="Rhea" id="RHEA-COMP:10208"/>
        <dbReference type="Rhea" id="RHEA-COMP:10311"/>
        <dbReference type="ChEBI" id="CHEBI:15377"/>
        <dbReference type="ChEBI" id="CHEBI:15378"/>
        <dbReference type="ChEBI" id="CHEBI:17790"/>
        <dbReference type="ChEBI" id="CHEBI:29973"/>
        <dbReference type="ChEBI" id="CHEBI:82795"/>
        <dbReference type="EC" id="3.1.1.61"/>
    </reaction>
</comment>
<feature type="active site" evidence="4">
    <location>
        <position position="46"/>
    </location>
</feature>
<accession>A0A941E606</accession>
<organism evidence="6 7">
    <name type="scientific">Actinospica acidithermotolerans</name>
    <dbReference type="NCBI Taxonomy" id="2828514"/>
    <lineage>
        <taxon>Bacteria</taxon>
        <taxon>Bacillati</taxon>
        <taxon>Actinomycetota</taxon>
        <taxon>Actinomycetes</taxon>
        <taxon>Catenulisporales</taxon>
        <taxon>Actinospicaceae</taxon>
        <taxon>Actinospica</taxon>
    </lineage>
</organism>
<dbReference type="GO" id="GO:0005737">
    <property type="term" value="C:cytoplasm"/>
    <property type="evidence" value="ECO:0007669"/>
    <property type="project" value="InterPro"/>
</dbReference>
<dbReference type="EMBL" id="JAGSOH010000003">
    <property type="protein sequence ID" value="MBR7825077.1"/>
    <property type="molecule type" value="Genomic_DNA"/>
</dbReference>
<dbReference type="GO" id="GO:0008984">
    <property type="term" value="F:protein-glutamate methylesterase activity"/>
    <property type="evidence" value="ECO:0007669"/>
    <property type="project" value="UniProtKB-EC"/>
</dbReference>
<keyword evidence="7" id="KW-1185">Reference proteome</keyword>
<evidence type="ECO:0000259" key="5">
    <source>
        <dbReference type="PROSITE" id="PS50122"/>
    </source>
</evidence>
<dbReference type="SUPFAM" id="SSF52738">
    <property type="entry name" value="Methylesterase CheB, C-terminal domain"/>
    <property type="match status" value="1"/>
</dbReference>
<proteinExistence type="predicted"/>
<reference evidence="6" key="1">
    <citation type="submission" date="2021-04" db="EMBL/GenBank/DDBJ databases">
        <title>Genome based classification of Actinospica acidithermotolerans sp. nov., an actinobacterium isolated from an Indonesian hot spring.</title>
        <authorList>
            <person name="Kusuma A.B."/>
            <person name="Putra K.E."/>
            <person name="Nafisah S."/>
            <person name="Loh J."/>
            <person name="Nouioui I."/>
            <person name="Goodfellow M."/>
        </authorList>
    </citation>
    <scope>NUCLEOTIDE SEQUENCE</scope>
    <source>
        <strain evidence="6">MGRD01-02</strain>
    </source>
</reference>
<name>A0A941E606_9ACTN</name>
<evidence type="ECO:0000256" key="3">
    <source>
        <dbReference type="ARBA" id="ARBA00048267"/>
    </source>
</evidence>
<feature type="domain" description="CheB-type methylesterase" evidence="5">
    <location>
        <begin position="7"/>
        <end position="196"/>
    </location>
</feature>
<dbReference type="PANTHER" id="PTHR42872:SF6">
    <property type="entry name" value="PROTEIN-GLUTAMATE METHYLESTERASE_PROTEIN-GLUTAMINE GLUTAMINASE"/>
    <property type="match status" value="1"/>
</dbReference>
<comment type="caution">
    <text evidence="6">The sequence shown here is derived from an EMBL/GenBank/DDBJ whole genome shotgun (WGS) entry which is preliminary data.</text>
</comment>
<dbReference type="PANTHER" id="PTHR42872">
    <property type="entry name" value="PROTEIN-GLUTAMATE METHYLESTERASE/PROTEIN-GLUTAMINE GLUTAMINASE"/>
    <property type="match status" value="1"/>
</dbReference>
<dbReference type="RefSeq" id="WP_212516236.1">
    <property type="nucleotide sequence ID" value="NZ_JAGSOH010000003.1"/>
</dbReference>
<evidence type="ECO:0000256" key="4">
    <source>
        <dbReference type="PROSITE-ProRule" id="PRU00050"/>
    </source>
</evidence>
<sequence length="196" mass="19649">MTGVGNAGGGRRVLALAASAGGIAALRTLLAELPAGFPMPVLVVQHLSPKYPTSVAQVLGRSSALPVRLAEDGERIEPGVVYVAPPGSHLLAASDGTVRLADSEPVNYVRPSADRLFDSVAAVYGSGAIACVLTGAGRDGSAGAAAIKQHGGTVLVEDPDTAAVRGMPDAAVSRCEPDAILPLEVLAGEIGRRVAA</sequence>
<dbReference type="AlphaFoldDB" id="A0A941E606"/>
<dbReference type="InterPro" id="IPR035909">
    <property type="entry name" value="CheB_C"/>
</dbReference>
<dbReference type="GO" id="GO:0000156">
    <property type="term" value="F:phosphorelay response regulator activity"/>
    <property type="evidence" value="ECO:0007669"/>
    <property type="project" value="InterPro"/>
</dbReference>
<dbReference type="Gene3D" id="3.40.50.180">
    <property type="entry name" value="Methylesterase CheB, C-terminal domain"/>
    <property type="match status" value="1"/>
</dbReference>
<dbReference type="PROSITE" id="PS50122">
    <property type="entry name" value="CHEB"/>
    <property type="match status" value="1"/>
</dbReference>
<evidence type="ECO:0000313" key="7">
    <source>
        <dbReference type="Proteomes" id="UP000676325"/>
    </source>
</evidence>
<keyword evidence="4" id="KW-0145">Chemotaxis</keyword>
<dbReference type="EC" id="3.1.1.61" evidence="2"/>
<feature type="active site" evidence="4">
    <location>
        <position position="139"/>
    </location>
</feature>
<evidence type="ECO:0000256" key="1">
    <source>
        <dbReference type="ARBA" id="ARBA00022801"/>
    </source>
</evidence>
<dbReference type="GO" id="GO:0006935">
    <property type="term" value="P:chemotaxis"/>
    <property type="evidence" value="ECO:0007669"/>
    <property type="project" value="UniProtKB-UniRule"/>
</dbReference>
<keyword evidence="1 4" id="KW-0378">Hydrolase</keyword>
<protein>
    <recommendedName>
        <fullName evidence="2">protein-glutamate methylesterase</fullName>
        <ecNumber evidence="2">3.1.1.61</ecNumber>
    </recommendedName>
</protein>
<gene>
    <name evidence="6" type="ORF">KDK95_02075</name>
</gene>